<proteinExistence type="predicted"/>
<organism evidence="1 2">
    <name type="scientific">Schistosoma margrebowiei</name>
    <dbReference type="NCBI Taxonomy" id="48269"/>
    <lineage>
        <taxon>Eukaryota</taxon>
        <taxon>Metazoa</taxon>
        <taxon>Spiralia</taxon>
        <taxon>Lophotrochozoa</taxon>
        <taxon>Platyhelminthes</taxon>
        <taxon>Trematoda</taxon>
        <taxon>Digenea</taxon>
        <taxon>Strigeidida</taxon>
        <taxon>Schistosomatoidea</taxon>
        <taxon>Schistosomatidae</taxon>
        <taxon>Schistosoma</taxon>
    </lineage>
</organism>
<dbReference type="EMBL" id="UZAI01010739">
    <property type="protein sequence ID" value="VDP07655.1"/>
    <property type="molecule type" value="Genomic_DNA"/>
</dbReference>
<evidence type="ECO:0000313" key="1">
    <source>
        <dbReference type="EMBL" id="VDP07655.1"/>
    </source>
</evidence>
<keyword evidence="2" id="KW-1185">Reference proteome</keyword>
<reference evidence="1 2" key="1">
    <citation type="submission" date="2018-11" db="EMBL/GenBank/DDBJ databases">
        <authorList>
            <consortium name="Pathogen Informatics"/>
        </authorList>
    </citation>
    <scope>NUCLEOTIDE SEQUENCE [LARGE SCALE GENOMIC DNA]</scope>
    <source>
        <strain evidence="1 2">Zambia</strain>
    </source>
</reference>
<protein>
    <submittedName>
        <fullName evidence="1">Uncharacterized protein</fullName>
    </submittedName>
</protein>
<accession>A0A183MC89</accession>
<gene>
    <name evidence="1" type="ORF">SMRZ_LOCUS13664</name>
</gene>
<name>A0A183MC89_9TREM</name>
<evidence type="ECO:0000313" key="2">
    <source>
        <dbReference type="Proteomes" id="UP000277204"/>
    </source>
</evidence>
<dbReference type="Proteomes" id="UP000277204">
    <property type="component" value="Unassembled WGS sequence"/>
</dbReference>
<sequence length="48" mass="5272">MVVGGSRQETLNLGFLITNQYSRLVSPSLGYIGDRNKAVNLLSYTVLL</sequence>
<dbReference type="AlphaFoldDB" id="A0A183MC89"/>